<protein>
    <submittedName>
        <fullName evidence="1">Uncharacterized protein</fullName>
    </submittedName>
</protein>
<proteinExistence type="predicted"/>
<dbReference type="AlphaFoldDB" id="A0A0F9MBA8"/>
<sequence length="156" mass="16850">MGRYNRTITIDVTPTITAGAYSANDVIGGLQTISITAGSGGVIRRINIADDDSEAAAMKLYIFDQLPTTTIADNAAFAPVIADLKKLIDVVTIIAGDYVTVNSNDYVIKRDLNIDYDADNPTDAVTSTFYVYAVVTATPTYTATSDLTFRYTVWID</sequence>
<evidence type="ECO:0000313" key="1">
    <source>
        <dbReference type="EMBL" id="KKM73950.1"/>
    </source>
</evidence>
<accession>A0A0F9MBA8</accession>
<reference evidence="1" key="1">
    <citation type="journal article" date="2015" name="Nature">
        <title>Complex archaea that bridge the gap between prokaryotes and eukaryotes.</title>
        <authorList>
            <person name="Spang A."/>
            <person name="Saw J.H."/>
            <person name="Jorgensen S.L."/>
            <person name="Zaremba-Niedzwiedzka K."/>
            <person name="Martijn J."/>
            <person name="Lind A.E."/>
            <person name="van Eijk R."/>
            <person name="Schleper C."/>
            <person name="Guy L."/>
            <person name="Ettema T.J."/>
        </authorList>
    </citation>
    <scope>NUCLEOTIDE SEQUENCE</scope>
</reference>
<organism evidence="1">
    <name type="scientific">marine sediment metagenome</name>
    <dbReference type="NCBI Taxonomy" id="412755"/>
    <lineage>
        <taxon>unclassified sequences</taxon>
        <taxon>metagenomes</taxon>
        <taxon>ecological metagenomes</taxon>
    </lineage>
</organism>
<gene>
    <name evidence="1" type="ORF">LCGC14_1405300</name>
</gene>
<name>A0A0F9MBA8_9ZZZZ</name>
<comment type="caution">
    <text evidence="1">The sequence shown here is derived from an EMBL/GenBank/DDBJ whole genome shotgun (WGS) entry which is preliminary data.</text>
</comment>
<dbReference type="EMBL" id="LAZR01009219">
    <property type="protein sequence ID" value="KKM73950.1"/>
    <property type="molecule type" value="Genomic_DNA"/>
</dbReference>